<dbReference type="SUPFAM" id="SSF55920">
    <property type="entry name" value="Creatinase/aminopeptidase"/>
    <property type="match status" value="1"/>
</dbReference>
<dbReference type="InterPro" id="IPR001714">
    <property type="entry name" value="Pept_M24_MAP"/>
</dbReference>
<feature type="binding site" evidence="6">
    <location>
        <position position="220"/>
    </location>
    <ligand>
        <name>a divalent metal cation</name>
        <dbReference type="ChEBI" id="CHEBI:60240"/>
        <label>2</label>
        <note>catalytic</note>
    </ligand>
</feature>
<dbReference type="InterPro" id="IPR002467">
    <property type="entry name" value="Pept_M24A_MAP1"/>
</dbReference>
<keyword evidence="2 6" id="KW-0031">Aminopeptidase</keyword>
<dbReference type="GO" id="GO:0070006">
    <property type="term" value="F:metalloaminopeptidase activity"/>
    <property type="evidence" value="ECO:0007669"/>
    <property type="project" value="UniProtKB-UniRule"/>
</dbReference>
<keyword evidence="5 6" id="KW-0378">Hydrolase</keyword>
<feature type="binding site" evidence="6">
    <location>
        <position position="189"/>
    </location>
    <ligand>
        <name>a divalent metal cation</name>
        <dbReference type="ChEBI" id="CHEBI:60240"/>
        <label>2</label>
        <note>catalytic</note>
    </ligand>
</feature>
<dbReference type="PANTHER" id="PTHR43330">
    <property type="entry name" value="METHIONINE AMINOPEPTIDASE"/>
    <property type="match status" value="1"/>
</dbReference>
<dbReference type="GO" id="GO:0046872">
    <property type="term" value="F:metal ion binding"/>
    <property type="evidence" value="ECO:0007669"/>
    <property type="project" value="UniProtKB-UniRule"/>
</dbReference>
<name>A0A7G5C792_9BACL</name>
<comment type="subunit">
    <text evidence="6">Monomer.</text>
</comment>
<dbReference type="KEGG" id="cchl:FPL14_18765"/>
<feature type="binding site" evidence="6">
    <location>
        <position position="65"/>
    </location>
    <ligand>
        <name>substrate</name>
    </ligand>
</feature>
<feature type="binding site" evidence="6">
    <location>
        <position position="93"/>
    </location>
    <ligand>
        <name>a divalent metal cation</name>
        <dbReference type="ChEBI" id="CHEBI:60240"/>
        <label>1</label>
    </ligand>
</feature>
<comment type="catalytic activity">
    <reaction evidence="6 7">
        <text>Release of N-terminal amino acids, preferentially methionine, from peptides and arylamides.</text>
        <dbReference type="EC" id="3.4.11.18"/>
    </reaction>
</comment>
<comment type="similarity">
    <text evidence="6">Belongs to the peptidase M24A family. Methionine aminopeptidase type 1 subfamily.</text>
</comment>
<accession>A0A7G5C792</accession>
<evidence type="ECO:0000256" key="4">
    <source>
        <dbReference type="ARBA" id="ARBA00022723"/>
    </source>
</evidence>
<evidence type="ECO:0000259" key="8">
    <source>
        <dbReference type="Pfam" id="PF00557"/>
    </source>
</evidence>
<evidence type="ECO:0000256" key="5">
    <source>
        <dbReference type="ARBA" id="ARBA00022801"/>
    </source>
</evidence>
<sequence>MAATGRLAGRLRRELGKRVTPGVSTLELNRYAERYLEERGAIAAQKGYHGYPYAICTAVNDCACHGMPSERILKEGDLVTLDFVVEWNGWMADTAWTFPVGRISNEAKRLRKAAYEAMTRGIEYARVGRTLGDIAAAVGRVADSGPYGVVSQFGGHGIGKSMHEPPEVPFVGAARTGHKLREGMVITIEPILTIGSPEVYIGEDGWTVLTVEGGIAAQFEHTVAIASEGPILLTK</sequence>
<reference evidence="9 10" key="1">
    <citation type="submission" date="2019-07" db="EMBL/GenBank/DDBJ databases">
        <authorList>
            <person name="Kim J.K."/>
            <person name="Cheong H.-M."/>
            <person name="Choi Y."/>
            <person name="Hwang K.J."/>
            <person name="Lee S."/>
            <person name="Choi C."/>
        </authorList>
    </citation>
    <scope>NUCLEOTIDE SEQUENCE [LARGE SCALE GENOMIC DNA]</scope>
    <source>
        <strain evidence="9 10">KS 22</strain>
    </source>
</reference>
<dbReference type="GO" id="GO:0005829">
    <property type="term" value="C:cytosol"/>
    <property type="evidence" value="ECO:0007669"/>
    <property type="project" value="TreeGrafter"/>
</dbReference>
<evidence type="ECO:0000256" key="1">
    <source>
        <dbReference type="ARBA" id="ARBA00002521"/>
    </source>
</evidence>
<comment type="cofactor">
    <cofactor evidence="6">
        <name>Co(2+)</name>
        <dbReference type="ChEBI" id="CHEBI:48828"/>
    </cofactor>
    <cofactor evidence="6">
        <name>Zn(2+)</name>
        <dbReference type="ChEBI" id="CHEBI:29105"/>
    </cofactor>
    <cofactor evidence="6">
        <name>Mn(2+)</name>
        <dbReference type="ChEBI" id="CHEBI:29035"/>
    </cofactor>
    <cofactor evidence="6">
        <name>Fe(2+)</name>
        <dbReference type="ChEBI" id="CHEBI:29033"/>
    </cofactor>
    <text evidence="6">Binds 2 divalent metal cations per subunit. Has a high-affinity and a low affinity metal-binding site. The true nature of the physiological cofactor is under debate. The enzyme is active with cobalt, zinc, manganese or divalent iron ions. Most likely, methionine aminopeptidases function as mononuclear Fe(2+)-metalloproteases under physiological conditions, and the catalytically relevant metal-binding site has been assigned to the histidine-containing high-affinity site.</text>
</comment>
<dbReference type="InterPro" id="IPR036005">
    <property type="entry name" value="Creatinase/aminopeptidase-like"/>
</dbReference>
<feature type="binding site" evidence="6">
    <location>
        <position position="163"/>
    </location>
    <ligand>
        <name>substrate</name>
    </ligand>
</feature>
<organism evidence="9 10">
    <name type="scientific">Cohnella cholangitidis</name>
    <dbReference type="NCBI Taxonomy" id="2598458"/>
    <lineage>
        <taxon>Bacteria</taxon>
        <taxon>Bacillati</taxon>
        <taxon>Bacillota</taxon>
        <taxon>Bacilli</taxon>
        <taxon>Bacillales</taxon>
        <taxon>Paenibacillaceae</taxon>
        <taxon>Cohnella</taxon>
    </lineage>
</organism>
<dbReference type="AlphaFoldDB" id="A0A7G5C792"/>
<dbReference type="InterPro" id="IPR000994">
    <property type="entry name" value="Pept_M24"/>
</dbReference>
<evidence type="ECO:0000313" key="10">
    <source>
        <dbReference type="Proteomes" id="UP000515679"/>
    </source>
</evidence>
<evidence type="ECO:0000256" key="6">
    <source>
        <dbReference type="HAMAP-Rule" id="MF_01974"/>
    </source>
</evidence>
<evidence type="ECO:0000256" key="7">
    <source>
        <dbReference type="RuleBase" id="RU003653"/>
    </source>
</evidence>
<comment type="function">
    <text evidence="1 6">Removes the N-terminal methionine from nascent proteins. The N-terminal methionine is often cleaved when the second residue in the primary sequence is small and uncharged (Met-Ala-, Cys, Gly, Pro, Ser, Thr, or Val). Requires deformylation of the N(alpha)-formylated initiator methionine before it can be hydrolyzed.</text>
</comment>
<feature type="domain" description="Peptidase M24" evidence="8">
    <location>
        <begin position="1"/>
        <end position="225"/>
    </location>
</feature>
<protein>
    <recommendedName>
        <fullName evidence="6 7">Methionine aminopeptidase</fullName>
        <shortName evidence="6">MAP</shortName>
        <shortName evidence="6">MetAP</shortName>
        <ecNumber evidence="6 7">3.4.11.18</ecNumber>
    </recommendedName>
    <alternativeName>
        <fullName evidence="6">Peptidase M</fullName>
    </alternativeName>
</protein>
<feature type="binding site" evidence="6">
    <location>
        <position position="156"/>
    </location>
    <ligand>
        <name>a divalent metal cation</name>
        <dbReference type="ChEBI" id="CHEBI:60240"/>
        <label>2</label>
        <note>catalytic</note>
    </ligand>
</feature>
<dbReference type="PANTHER" id="PTHR43330:SF17">
    <property type="entry name" value="METHIONINE AMINOPEPTIDASE"/>
    <property type="match status" value="1"/>
</dbReference>
<feature type="binding site" evidence="6">
    <location>
        <position position="220"/>
    </location>
    <ligand>
        <name>a divalent metal cation</name>
        <dbReference type="ChEBI" id="CHEBI:60240"/>
        <label>1</label>
    </ligand>
</feature>
<dbReference type="EMBL" id="CP041969">
    <property type="protein sequence ID" value="QMV45076.1"/>
    <property type="molecule type" value="Genomic_DNA"/>
</dbReference>
<dbReference type="HAMAP" id="MF_01974">
    <property type="entry name" value="MetAP_1"/>
    <property type="match status" value="1"/>
</dbReference>
<dbReference type="GO" id="GO:0006508">
    <property type="term" value="P:proteolysis"/>
    <property type="evidence" value="ECO:0007669"/>
    <property type="project" value="UniProtKB-KW"/>
</dbReference>
<dbReference type="GO" id="GO:0004239">
    <property type="term" value="F:initiator methionyl aminopeptidase activity"/>
    <property type="evidence" value="ECO:0007669"/>
    <property type="project" value="UniProtKB-UniRule"/>
</dbReference>
<dbReference type="CDD" id="cd01086">
    <property type="entry name" value="MetAP1"/>
    <property type="match status" value="1"/>
</dbReference>
<keyword evidence="4 6" id="KW-0479">Metal-binding</keyword>
<keyword evidence="3 6" id="KW-0645">Protease</keyword>
<dbReference type="Pfam" id="PF00557">
    <property type="entry name" value="Peptidase_M24"/>
    <property type="match status" value="1"/>
</dbReference>
<feature type="binding site" evidence="6">
    <location>
        <position position="93"/>
    </location>
    <ligand>
        <name>a divalent metal cation</name>
        <dbReference type="ChEBI" id="CHEBI:60240"/>
        <label>2</label>
        <note>catalytic</note>
    </ligand>
</feature>
<evidence type="ECO:0000313" key="9">
    <source>
        <dbReference type="EMBL" id="QMV45076.1"/>
    </source>
</evidence>
<dbReference type="PRINTS" id="PR00599">
    <property type="entry name" value="MAPEPTIDASE"/>
</dbReference>
<keyword evidence="10" id="KW-1185">Reference proteome</keyword>
<gene>
    <name evidence="6 9" type="primary">map</name>
    <name evidence="9" type="ORF">FPL14_18765</name>
</gene>
<dbReference type="NCBIfam" id="TIGR00500">
    <property type="entry name" value="met_pdase_I"/>
    <property type="match status" value="1"/>
</dbReference>
<dbReference type="Gene3D" id="3.90.230.10">
    <property type="entry name" value="Creatinase/methionine aminopeptidase superfamily"/>
    <property type="match status" value="1"/>
</dbReference>
<proteinExistence type="inferred from homology"/>
<feature type="binding site" evidence="6">
    <location>
        <position position="82"/>
    </location>
    <ligand>
        <name>a divalent metal cation</name>
        <dbReference type="ChEBI" id="CHEBI:60240"/>
        <label>1</label>
    </ligand>
</feature>
<dbReference type="Proteomes" id="UP000515679">
    <property type="component" value="Chromosome"/>
</dbReference>
<evidence type="ECO:0000256" key="2">
    <source>
        <dbReference type="ARBA" id="ARBA00022438"/>
    </source>
</evidence>
<dbReference type="EC" id="3.4.11.18" evidence="6 7"/>
<evidence type="ECO:0000256" key="3">
    <source>
        <dbReference type="ARBA" id="ARBA00022670"/>
    </source>
</evidence>